<dbReference type="RefSeq" id="WP_128811783.1">
    <property type="nucleotide sequence ID" value="NZ_CP032093.1"/>
</dbReference>
<accession>A0ABN5PID3</accession>
<keyword evidence="4" id="KW-1185">Reference proteome</keyword>
<evidence type="ECO:0000313" key="3">
    <source>
        <dbReference type="EMBL" id="AXY02032.1"/>
    </source>
</evidence>
<gene>
    <name evidence="3" type="ORF">D1115_13675</name>
</gene>
<dbReference type="InterPro" id="IPR021253">
    <property type="entry name" value="ZrgA-like"/>
</dbReference>
<dbReference type="EMBL" id="CP032093">
    <property type="protein sequence ID" value="AXY02032.1"/>
    <property type="molecule type" value="Genomic_DNA"/>
</dbReference>
<name>A0ABN5PID3_9VIBR</name>
<dbReference type="Proteomes" id="UP000262832">
    <property type="component" value="Chromosome I"/>
</dbReference>
<evidence type="ECO:0000256" key="1">
    <source>
        <dbReference type="SAM" id="MobiDB-lite"/>
    </source>
</evidence>
<feature type="region of interest" description="Disordered" evidence="1">
    <location>
        <begin position="107"/>
        <end position="197"/>
    </location>
</feature>
<dbReference type="Pfam" id="PF10986">
    <property type="entry name" value="ZrgA"/>
    <property type="match status" value="2"/>
</dbReference>
<feature type="chain" id="PRO_5046414911" evidence="2">
    <location>
        <begin position="22"/>
        <end position="287"/>
    </location>
</feature>
<reference evidence="3 4" key="1">
    <citation type="submission" date="2018-08" db="EMBL/GenBank/DDBJ databases">
        <title>Genomic taxonomy of the Vibrionaceae family.</title>
        <authorList>
            <person name="Gomez-Gil B."/>
            <person name="Tanaka M."/>
            <person name="Sawabe T."/>
            <person name="Enciso-Ibarra K."/>
        </authorList>
    </citation>
    <scope>NUCLEOTIDE SEQUENCE [LARGE SCALE GENOMIC DNA]</scope>
    <source>
        <strain evidence="3 4">CAIM 1831</strain>
    </source>
</reference>
<proteinExistence type="predicted"/>
<evidence type="ECO:0000256" key="2">
    <source>
        <dbReference type="SAM" id="SignalP"/>
    </source>
</evidence>
<protein>
    <submittedName>
        <fullName evidence="3">DUF2796 domain-containing protein</fullName>
    </submittedName>
</protein>
<keyword evidence="2" id="KW-0732">Signal</keyword>
<sequence length="287" mass="32753">MPTKHALALVIGLSLAATANAEEYRQHEAHVHGHVELNIAQDSKDLLIEITSPGADIVGFEHAPENAQQEQALKQAITTLKDADQLFAINRQAKCVIEDVHVSHTLGQDSHAGHDHDEHDHDDHKGHDHDKHDHDDHKGHDHDEHDHDDHKGHDHDKHDHDDHKGHDHDEHDHDDHKGHDHDKHDHDEHDEHHEHGGHGEFTVEYRYHCDSVSDLNRIDTTWFKQFPATEAISANLFTDTTQSATRLNKTIRRSTLNNLYIQVTTRCLGMLGVSHYSHPHALVIYHD</sequence>
<evidence type="ECO:0000313" key="4">
    <source>
        <dbReference type="Proteomes" id="UP000262832"/>
    </source>
</evidence>
<organism evidence="3 4">
    <name type="scientific">Vibrio alfacsensis</name>
    <dbReference type="NCBI Taxonomy" id="1074311"/>
    <lineage>
        <taxon>Bacteria</taxon>
        <taxon>Pseudomonadati</taxon>
        <taxon>Pseudomonadota</taxon>
        <taxon>Gammaproteobacteria</taxon>
        <taxon>Vibrionales</taxon>
        <taxon>Vibrionaceae</taxon>
        <taxon>Vibrio</taxon>
    </lineage>
</organism>
<feature type="compositionally biased region" description="Basic and acidic residues" evidence="1">
    <location>
        <begin position="111"/>
        <end position="197"/>
    </location>
</feature>
<feature type="signal peptide" evidence="2">
    <location>
        <begin position="1"/>
        <end position="21"/>
    </location>
</feature>